<sequence length="63" mass="7068">MVNINYTDMKYENPPNVAGVDAGDRHTLSTEEFDEVPMIPEKNPSMSIKDIILATHGLYNDSQ</sequence>
<dbReference type="AlphaFoldDB" id="A0AAD5R7X1"/>
<comment type="caution">
    <text evidence="1">The sequence shown here is derived from an EMBL/GenBank/DDBJ whole genome shotgun (WGS) entry which is preliminary data.</text>
</comment>
<evidence type="ECO:0000313" key="1">
    <source>
        <dbReference type="EMBL" id="KAJ1370304.1"/>
    </source>
</evidence>
<proteinExistence type="predicted"/>
<organism evidence="1 2">
    <name type="scientific">Parelaphostrongylus tenuis</name>
    <name type="common">Meningeal worm</name>
    <dbReference type="NCBI Taxonomy" id="148309"/>
    <lineage>
        <taxon>Eukaryota</taxon>
        <taxon>Metazoa</taxon>
        <taxon>Ecdysozoa</taxon>
        <taxon>Nematoda</taxon>
        <taxon>Chromadorea</taxon>
        <taxon>Rhabditida</taxon>
        <taxon>Rhabditina</taxon>
        <taxon>Rhabditomorpha</taxon>
        <taxon>Strongyloidea</taxon>
        <taxon>Metastrongylidae</taxon>
        <taxon>Parelaphostrongylus</taxon>
    </lineage>
</organism>
<dbReference type="EMBL" id="JAHQIW010006764">
    <property type="protein sequence ID" value="KAJ1370304.1"/>
    <property type="molecule type" value="Genomic_DNA"/>
</dbReference>
<protein>
    <submittedName>
        <fullName evidence="1">Uncharacterized protein</fullName>
    </submittedName>
</protein>
<name>A0AAD5R7X1_PARTN</name>
<evidence type="ECO:0000313" key="2">
    <source>
        <dbReference type="Proteomes" id="UP001196413"/>
    </source>
</evidence>
<reference evidence="1" key="1">
    <citation type="submission" date="2021-06" db="EMBL/GenBank/DDBJ databases">
        <title>Parelaphostrongylus tenuis whole genome reference sequence.</title>
        <authorList>
            <person name="Garwood T.J."/>
            <person name="Larsen P.A."/>
            <person name="Fountain-Jones N.M."/>
            <person name="Garbe J.R."/>
            <person name="Macchietto M.G."/>
            <person name="Kania S.A."/>
            <person name="Gerhold R.W."/>
            <person name="Richards J.E."/>
            <person name="Wolf T.M."/>
        </authorList>
    </citation>
    <scope>NUCLEOTIDE SEQUENCE</scope>
    <source>
        <strain evidence="1">MNPRO001-30</strain>
        <tissue evidence="1">Meninges</tissue>
    </source>
</reference>
<gene>
    <name evidence="1" type="ORF">KIN20_031998</name>
</gene>
<accession>A0AAD5R7X1</accession>
<keyword evidence="2" id="KW-1185">Reference proteome</keyword>
<dbReference type="Proteomes" id="UP001196413">
    <property type="component" value="Unassembled WGS sequence"/>
</dbReference>